<comment type="subcellular location">
    <subcellularLocation>
        <location evidence="10">Cytoplasm</location>
    </subcellularLocation>
</comment>
<gene>
    <name evidence="10" type="primary">mnmC</name>
    <name evidence="13" type="ORF">METUNv1_01854</name>
</gene>
<comment type="similarity">
    <text evidence="10">In the C-terminal section; belongs to the DAO family.</text>
</comment>
<organism evidence="13 14">
    <name type="scientific">Methyloversatilis universalis (strain ATCC BAA-1314 / DSM 25237 / JCM 13912 / CCUG 52030 / FAM5)</name>
    <dbReference type="NCBI Taxonomy" id="1000565"/>
    <lineage>
        <taxon>Bacteria</taxon>
        <taxon>Pseudomonadati</taxon>
        <taxon>Pseudomonadota</taxon>
        <taxon>Betaproteobacteria</taxon>
        <taxon>Nitrosomonadales</taxon>
        <taxon>Sterolibacteriaceae</taxon>
        <taxon>Methyloversatilis</taxon>
    </lineage>
</organism>
<dbReference type="RefSeq" id="WP_008061014.1">
    <property type="nucleotide sequence ID" value="NZ_AFHG01000044.1"/>
</dbReference>
<protein>
    <recommendedName>
        <fullName evidence="10">tRNA 5-methylaminomethyl-2-thiouridine biosynthesis bifunctional protein MnmC</fullName>
        <shortName evidence="10">tRNA mnm(5)s(2)U biosynthesis bifunctional protein</shortName>
    </recommendedName>
    <domain>
        <recommendedName>
            <fullName evidence="10">tRNA (mnm(5)s(2)U34)-methyltransferase</fullName>
            <ecNumber evidence="10">2.1.1.61</ecNumber>
        </recommendedName>
    </domain>
    <domain>
        <recommendedName>
            <fullName evidence="10">FAD-dependent cmnm(5)s(2)U34 oxidoreductase</fullName>
            <ecNumber evidence="10">1.5.-.-</ecNumber>
        </recommendedName>
    </domain>
</protein>
<evidence type="ECO:0000259" key="12">
    <source>
        <dbReference type="Pfam" id="PF05430"/>
    </source>
</evidence>
<evidence type="ECO:0000256" key="1">
    <source>
        <dbReference type="ARBA" id="ARBA00022490"/>
    </source>
</evidence>
<dbReference type="Gene3D" id="3.50.50.60">
    <property type="entry name" value="FAD/NAD(P)-binding domain"/>
    <property type="match status" value="1"/>
</dbReference>
<evidence type="ECO:0000259" key="11">
    <source>
        <dbReference type="Pfam" id="PF01266"/>
    </source>
</evidence>
<feature type="region of interest" description="FAD-dependent cmnm(5)s(2)U34 oxidoreductase" evidence="10">
    <location>
        <begin position="261"/>
        <end position="626"/>
    </location>
</feature>
<dbReference type="InterPro" id="IPR008471">
    <property type="entry name" value="MnmC-like_methylTransf"/>
</dbReference>
<keyword evidence="1 10" id="KW-0963">Cytoplasm</keyword>
<dbReference type="EC" id="2.1.1.61" evidence="10"/>
<dbReference type="GO" id="GO:0004808">
    <property type="term" value="F:tRNA (5-methylaminomethyl-2-thiouridylate)(34)-methyltransferase activity"/>
    <property type="evidence" value="ECO:0007669"/>
    <property type="project" value="UniProtKB-EC"/>
</dbReference>
<comment type="similarity">
    <text evidence="10">In the N-terminal section; belongs to the methyltransferase superfamily. tRNA (mnm(5)s(2)U34)-methyltransferase family.</text>
</comment>
<comment type="catalytic activity">
    <reaction evidence="10">
        <text>5-aminomethyl-2-thiouridine(34) in tRNA + S-adenosyl-L-methionine = 5-methylaminomethyl-2-thiouridine(34) in tRNA + S-adenosyl-L-homocysteine + H(+)</text>
        <dbReference type="Rhea" id="RHEA:19569"/>
        <dbReference type="Rhea" id="RHEA-COMP:10195"/>
        <dbReference type="Rhea" id="RHEA-COMP:10197"/>
        <dbReference type="ChEBI" id="CHEBI:15378"/>
        <dbReference type="ChEBI" id="CHEBI:57856"/>
        <dbReference type="ChEBI" id="CHEBI:59789"/>
        <dbReference type="ChEBI" id="CHEBI:74454"/>
        <dbReference type="ChEBI" id="CHEBI:74455"/>
        <dbReference type="EC" id="2.1.1.61"/>
    </reaction>
</comment>
<dbReference type="InterPro" id="IPR023032">
    <property type="entry name" value="tRNA_MAMT_biosynth_bifunc_MnmC"/>
</dbReference>
<dbReference type="InterPro" id="IPR017610">
    <property type="entry name" value="tRNA_S-uridine_synth_MnmC_C"/>
</dbReference>
<keyword evidence="3 10" id="KW-0285">Flavoprotein</keyword>
<dbReference type="SUPFAM" id="SSF54373">
    <property type="entry name" value="FAD-linked reductases, C-terminal domain"/>
    <property type="match status" value="1"/>
</dbReference>
<dbReference type="InterPro" id="IPR006076">
    <property type="entry name" value="FAD-dep_OxRdtase"/>
</dbReference>
<dbReference type="STRING" id="1000565.METUNv1_01854"/>
<dbReference type="eggNOG" id="COG0665">
    <property type="taxonomic scope" value="Bacteria"/>
</dbReference>
<keyword evidence="9 10" id="KW-0511">Multifunctional enzyme</keyword>
<dbReference type="Gene3D" id="3.40.50.150">
    <property type="entry name" value="Vaccinia Virus protein VP39"/>
    <property type="match status" value="1"/>
</dbReference>
<dbReference type="Pfam" id="PF01266">
    <property type="entry name" value="DAO"/>
    <property type="match status" value="1"/>
</dbReference>
<dbReference type="PANTHER" id="PTHR13847">
    <property type="entry name" value="SARCOSINE DEHYDROGENASE-RELATED"/>
    <property type="match status" value="1"/>
</dbReference>
<keyword evidence="7 10" id="KW-0274">FAD</keyword>
<dbReference type="NCBIfam" id="TIGR03197">
    <property type="entry name" value="MnmC_Cterm"/>
    <property type="match status" value="1"/>
</dbReference>
<evidence type="ECO:0000256" key="9">
    <source>
        <dbReference type="ARBA" id="ARBA00023268"/>
    </source>
</evidence>
<evidence type="ECO:0000256" key="5">
    <source>
        <dbReference type="ARBA" id="ARBA00022691"/>
    </source>
</evidence>
<dbReference type="eggNOG" id="COG4121">
    <property type="taxonomic scope" value="Bacteria"/>
</dbReference>
<evidence type="ECO:0000256" key="6">
    <source>
        <dbReference type="ARBA" id="ARBA00022694"/>
    </source>
</evidence>
<dbReference type="Proteomes" id="UP000005019">
    <property type="component" value="Unassembled WGS sequence"/>
</dbReference>
<accession>F5RBQ4</accession>
<dbReference type="Pfam" id="PF05430">
    <property type="entry name" value="Methyltransf_30"/>
    <property type="match status" value="1"/>
</dbReference>
<evidence type="ECO:0000256" key="10">
    <source>
        <dbReference type="HAMAP-Rule" id="MF_01102"/>
    </source>
</evidence>
<evidence type="ECO:0000256" key="7">
    <source>
        <dbReference type="ARBA" id="ARBA00022827"/>
    </source>
</evidence>
<evidence type="ECO:0000256" key="8">
    <source>
        <dbReference type="ARBA" id="ARBA00023002"/>
    </source>
</evidence>
<feature type="region of interest" description="tRNA (mnm(5)s(2)U34)-methyltransferase" evidence="10">
    <location>
        <begin position="1"/>
        <end position="238"/>
    </location>
</feature>
<dbReference type="PANTHER" id="PTHR13847:SF283">
    <property type="entry name" value="TRNA 5-METHYLAMINOMETHYL-2-THIOURIDINE BIOSYNTHESIS BIFUNCTIONAL PROTEIN MNMC"/>
    <property type="match status" value="1"/>
</dbReference>
<evidence type="ECO:0000256" key="2">
    <source>
        <dbReference type="ARBA" id="ARBA00022603"/>
    </source>
</evidence>
<keyword evidence="5 10" id="KW-0949">S-adenosyl-L-methionine</keyword>
<evidence type="ECO:0000313" key="13">
    <source>
        <dbReference type="EMBL" id="EGK72076.1"/>
    </source>
</evidence>
<reference evidence="13 14" key="1">
    <citation type="journal article" date="2011" name="J. Bacteriol.">
        <title>Genome sequence of Methyloversatilis universalis FAM5T, a methylotrophic representative of the order Rhodocyclales.</title>
        <authorList>
            <person name="Kittichotirat W."/>
            <person name="Good N.M."/>
            <person name="Hall R."/>
            <person name="Bringel F."/>
            <person name="Lajus A."/>
            <person name="Medigue C."/>
            <person name="Smalley N.E."/>
            <person name="Beck D."/>
            <person name="Bumgarner R."/>
            <person name="Vuilleumier S."/>
            <person name="Kalyuzhnaya M.G."/>
        </authorList>
    </citation>
    <scope>NUCLEOTIDE SEQUENCE [LARGE SCALE GENOMIC DNA]</scope>
    <source>
        <strain evidence="14">ATCC BAA-1314 / JCM 13912 / FAM5</strain>
    </source>
</reference>
<keyword evidence="6 10" id="KW-0819">tRNA processing</keyword>
<dbReference type="InterPro" id="IPR029063">
    <property type="entry name" value="SAM-dependent_MTases_sf"/>
</dbReference>
<dbReference type="EC" id="1.5.-.-" evidence="10"/>
<dbReference type="GO" id="GO:0005737">
    <property type="term" value="C:cytoplasm"/>
    <property type="evidence" value="ECO:0007669"/>
    <property type="project" value="UniProtKB-SubCell"/>
</dbReference>
<dbReference type="InterPro" id="IPR036188">
    <property type="entry name" value="FAD/NAD-bd_sf"/>
</dbReference>
<feature type="domain" description="MnmC-like methyltransferase" evidence="12">
    <location>
        <begin position="116"/>
        <end position="236"/>
    </location>
</feature>
<dbReference type="GO" id="GO:0050660">
    <property type="term" value="F:flavin adenine dinucleotide binding"/>
    <property type="evidence" value="ECO:0007669"/>
    <property type="project" value="UniProtKB-UniRule"/>
</dbReference>
<dbReference type="NCBIfam" id="NF002481">
    <property type="entry name" value="PRK01747.1-2"/>
    <property type="match status" value="1"/>
</dbReference>
<dbReference type="SUPFAM" id="SSF51905">
    <property type="entry name" value="FAD/NAD(P)-binding domain"/>
    <property type="match status" value="1"/>
</dbReference>
<dbReference type="HAMAP" id="MF_01102">
    <property type="entry name" value="MnmC"/>
    <property type="match status" value="1"/>
</dbReference>
<keyword evidence="2 10" id="KW-0489">Methyltransferase</keyword>
<dbReference type="OrthoDB" id="9786494at2"/>
<comment type="function">
    <text evidence="10">Catalyzes the last two steps in the biosynthesis of 5-methylaminomethyl-2-thiouridine (mnm(5)s(2)U) at the wobble position (U34) in tRNA. Catalyzes the FAD-dependent demodification of cmnm(5)s(2)U34 to nm(5)s(2)U34, followed by the transfer of a methyl group from S-adenosyl-L-methionine to nm(5)s(2)U34, to form mnm(5)s(2)U34.</text>
</comment>
<evidence type="ECO:0000313" key="14">
    <source>
        <dbReference type="Proteomes" id="UP000005019"/>
    </source>
</evidence>
<dbReference type="GO" id="GO:0002097">
    <property type="term" value="P:tRNA wobble base modification"/>
    <property type="evidence" value="ECO:0007669"/>
    <property type="project" value="UniProtKB-UniRule"/>
</dbReference>
<evidence type="ECO:0000256" key="3">
    <source>
        <dbReference type="ARBA" id="ARBA00022630"/>
    </source>
</evidence>
<dbReference type="NCBIfam" id="NF002483">
    <property type="entry name" value="PRK01747.1-4"/>
    <property type="match status" value="1"/>
</dbReference>
<dbReference type="Gene3D" id="3.30.9.10">
    <property type="entry name" value="D-Amino Acid Oxidase, subunit A, domain 2"/>
    <property type="match status" value="1"/>
</dbReference>
<evidence type="ECO:0000256" key="4">
    <source>
        <dbReference type="ARBA" id="ARBA00022679"/>
    </source>
</evidence>
<keyword evidence="4 10" id="KW-0808">Transferase</keyword>
<dbReference type="AlphaFoldDB" id="F5RBQ4"/>
<name>F5RBQ4_METUF</name>
<keyword evidence="8 10" id="KW-0560">Oxidoreductase</keyword>
<keyword evidence="14" id="KW-1185">Reference proteome</keyword>
<comment type="caution">
    <text evidence="13">The sequence shown here is derived from an EMBL/GenBank/DDBJ whole genome shotgun (WGS) entry which is preliminary data.</text>
</comment>
<feature type="domain" description="FAD dependent oxidoreductase" evidence="11">
    <location>
        <begin position="257"/>
        <end position="600"/>
    </location>
</feature>
<dbReference type="EMBL" id="AFHG01000044">
    <property type="protein sequence ID" value="EGK72076.1"/>
    <property type="molecule type" value="Genomic_DNA"/>
</dbReference>
<dbReference type="NCBIfam" id="NF033855">
    <property type="entry name" value="tRNA_MNMC2"/>
    <property type="match status" value="1"/>
</dbReference>
<dbReference type="InterPro" id="IPR047785">
    <property type="entry name" value="tRNA_MNMC2"/>
</dbReference>
<proteinExistence type="inferred from homology"/>
<comment type="cofactor">
    <cofactor evidence="10">
        <name>FAD</name>
        <dbReference type="ChEBI" id="CHEBI:57692"/>
    </cofactor>
</comment>
<sequence>MSRPLQPLIPAPLEFADDGTPRSAAYGDVYHSSEGALAQAQHVFLAGNGLPGRWAGRERFVVLETGFGLGLNFLATWRAWRDSPERCQRLHFVSVEKHPFAQYDLTLAYQRLLPPDMADMAQKLVERWPLPVRGLHRIEFDSGRVILSLGLGDADTLLPQLTLRANAIYLDGFSPAKNPELWSSQTCRQLARLAAADATLATWSVASGVRDALAGAGFVCEKIAGFGPKRHMLTGRLHPGAQSAALRHRPERVAPRRVAVIGAGMAGCGVAERLAARGAEVLLIERHAAPAQEASGNAAGVLRPMIARDDSLIARFSRAAFLHASAHLRRLEGEGRPLKWGPTGVFQVAHDEEHEALQRAVCETGALPTGFVRYLSDWEMTRRIGYPVAAGGWWFPRGAWVNPASLCAAHLERAGDRVQRLFCTEALALEKRDAGWTVQAGDRRIEADAVVLANAADARALSPLPLPLSRVRGQVSRLPRIHLPQLQVTVCREGYLCPTPDGDLNFGASFDPDDPDTAVREDSHAGNLARLQRLLPDAALNPPAAAALQGRVSFRTATPDRLPLIGEIDAGDGAGPLALITGLGARGLVWHPLGAETVASMLFGDPLPVERDLQKALDPARFTGRT</sequence>
<dbReference type="GO" id="GO:0016645">
    <property type="term" value="F:oxidoreductase activity, acting on the CH-NH group of donors"/>
    <property type="evidence" value="ECO:0007669"/>
    <property type="project" value="InterPro"/>
</dbReference>
<dbReference type="GO" id="GO:0032259">
    <property type="term" value="P:methylation"/>
    <property type="evidence" value="ECO:0007669"/>
    <property type="project" value="UniProtKB-KW"/>
</dbReference>